<dbReference type="Proteomes" id="UP000789739">
    <property type="component" value="Unassembled WGS sequence"/>
</dbReference>
<evidence type="ECO:0000313" key="2">
    <source>
        <dbReference type="EMBL" id="CAG8572395.1"/>
    </source>
</evidence>
<dbReference type="EMBL" id="CAJVPI010000790">
    <property type="protein sequence ID" value="CAG8572395.1"/>
    <property type="molecule type" value="Genomic_DNA"/>
</dbReference>
<feature type="transmembrane region" description="Helical" evidence="1">
    <location>
        <begin position="97"/>
        <end position="116"/>
    </location>
</feature>
<proteinExistence type="predicted"/>
<dbReference type="OrthoDB" id="4021778at2759"/>
<organism evidence="2 3">
    <name type="scientific">Paraglomus brasilianum</name>
    <dbReference type="NCBI Taxonomy" id="144538"/>
    <lineage>
        <taxon>Eukaryota</taxon>
        <taxon>Fungi</taxon>
        <taxon>Fungi incertae sedis</taxon>
        <taxon>Mucoromycota</taxon>
        <taxon>Glomeromycotina</taxon>
        <taxon>Glomeromycetes</taxon>
        <taxon>Paraglomerales</taxon>
        <taxon>Paraglomeraceae</taxon>
        <taxon>Paraglomus</taxon>
    </lineage>
</organism>
<name>A0A9N9G292_9GLOM</name>
<keyword evidence="3" id="KW-1185">Reference proteome</keyword>
<sequence length="509" mass="58301">MSSYKENVERIISLIKGHSGRKAFAVFLRAYAVGYALTTMPRLIGYWSSHIIKFFNKAQTVGDKNTRDIVGIINLIYTLVRESIKRVLWRRLHMRGFGMMCGLAMGGARLIEGIMINRKKKIKRKKITDANMDQKMDAVATSERKSKWTEKDSIATTFFASTISSSLSLYYIHRISPSTIHGTIDFTMFALVRAFDVLVRFAYHERMSEGIKKRWIPKWLTRHADTTVFIASCTEIMSSWFFEPQRLPKAYVHWITRMAAMDSRLLDVVRMMREGKYEYGRDSGYAHILGSYCAEIGLDPSLGDPANGQLPCLVVHGNTTKSCELHTGIRWITGFLMALKIYIPVHLLPPLLFRPRRFFKSPLPILLHIIIATTRSAAFLATFIGCIWYSCCFMRNRIGPALFPSVNPTIYDRLLGPWLGSMVCGISLLFESKRRRGEMALYVAPRALYCFWNRIVANNVWWQRAESLRELGEVGVFGFSMGVVITSMKYRKHLVRPLVRGVLGWILKA</sequence>
<keyword evidence="1" id="KW-0472">Membrane</keyword>
<accession>A0A9N9G292</accession>
<evidence type="ECO:0000313" key="3">
    <source>
        <dbReference type="Proteomes" id="UP000789739"/>
    </source>
</evidence>
<reference evidence="2" key="1">
    <citation type="submission" date="2021-06" db="EMBL/GenBank/DDBJ databases">
        <authorList>
            <person name="Kallberg Y."/>
            <person name="Tangrot J."/>
            <person name="Rosling A."/>
        </authorList>
    </citation>
    <scope>NUCLEOTIDE SEQUENCE</scope>
    <source>
        <strain evidence="2">BR232B</strain>
    </source>
</reference>
<dbReference type="AlphaFoldDB" id="A0A9N9G292"/>
<evidence type="ECO:0000256" key="1">
    <source>
        <dbReference type="SAM" id="Phobius"/>
    </source>
</evidence>
<protein>
    <submittedName>
        <fullName evidence="2">6757_t:CDS:1</fullName>
    </submittedName>
</protein>
<keyword evidence="1" id="KW-0812">Transmembrane</keyword>
<feature type="transmembrane region" description="Helical" evidence="1">
    <location>
        <begin position="331"/>
        <end position="353"/>
    </location>
</feature>
<dbReference type="InterPro" id="IPR026749">
    <property type="entry name" value="Tmem135"/>
</dbReference>
<feature type="transmembrane region" description="Helical" evidence="1">
    <location>
        <begin position="365"/>
        <end position="390"/>
    </location>
</feature>
<dbReference type="PANTHER" id="PTHR12459:SF15">
    <property type="entry name" value="TRANSMEMBRANE PROTEIN 135"/>
    <property type="match status" value="1"/>
</dbReference>
<keyword evidence="1" id="KW-1133">Transmembrane helix</keyword>
<gene>
    <name evidence="2" type="ORF">PBRASI_LOCUS6171</name>
</gene>
<comment type="caution">
    <text evidence="2">The sequence shown here is derived from an EMBL/GenBank/DDBJ whole genome shotgun (WGS) entry which is preliminary data.</text>
</comment>
<dbReference type="PANTHER" id="PTHR12459">
    <property type="entry name" value="TRANSMEMBRANE PROTEIN 135-RELATED"/>
    <property type="match status" value="1"/>
</dbReference>
<feature type="transmembrane region" description="Helical" evidence="1">
    <location>
        <begin position="23"/>
        <end position="44"/>
    </location>
</feature>